<evidence type="ECO:0000313" key="4">
    <source>
        <dbReference type="Proteomes" id="UP000654401"/>
    </source>
</evidence>
<dbReference type="Pfam" id="PF01541">
    <property type="entry name" value="GIY-YIG"/>
    <property type="match status" value="1"/>
</dbReference>
<dbReference type="CDD" id="cd10456">
    <property type="entry name" value="GIY-YIG_UPF0213"/>
    <property type="match status" value="1"/>
</dbReference>
<dbReference type="PANTHER" id="PTHR34477:SF1">
    <property type="entry name" value="UPF0213 PROTEIN YHBQ"/>
    <property type="match status" value="1"/>
</dbReference>
<dbReference type="PROSITE" id="PS50164">
    <property type="entry name" value="GIY_YIG"/>
    <property type="match status" value="1"/>
</dbReference>
<protein>
    <submittedName>
        <fullName evidence="3">GIY-YIG nuclease family protein</fullName>
    </submittedName>
</protein>
<evidence type="ECO:0000313" key="3">
    <source>
        <dbReference type="EMBL" id="MBC8519874.1"/>
    </source>
</evidence>
<dbReference type="PANTHER" id="PTHR34477">
    <property type="entry name" value="UPF0213 PROTEIN YHBQ"/>
    <property type="match status" value="1"/>
</dbReference>
<feature type="domain" description="GIY-YIG" evidence="2">
    <location>
        <begin position="7"/>
        <end position="82"/>
    </location>
</feature>
<organism evidence="3 4">
    <name type="scientific">Candidatus Thiopontia autotrophica</name>
    <dbReference type="NCBI Taxonomy" id="2841688"/>
    <lineage>
        <taxon>Bacteria</taxon>
        <taxon>Pseudomonadati</taxon>
        <taxon>Pseudomonadota</taxon>
        <taxon>Gammaproteobacteria</taxon>
        <taxon>Candidatus Thiopontia</taxon>
    </lineage>
</organism>
<accession>A0A8J6P427</accession>
<sequence length="87" mass="9911">MSTKMDSEWSLYLLECENGYLYAGISTDVERRFLQHQSGKGAKFTRINRPVRILGQKSFSGRSEASVAEAALKQLSRQQKLRWAADN</sequence>
<comment type="similarity">
    <text evidence="1">Belongs to the UPF0213 family.</text>
</comment>
<gene>
    <name evidence="3" type="ORF">H8D24_05665</name>
</gene>
<dbReference type="Gene3D" id="3.40.1440.10">
    <property type="entry name" value="GIY-YIG endonuclease"/>
    <property type="match status" value="1"/>
</dbReference>
<dbReference type="AlphaFoldDB" id="A0A8J6P427"/>
<reference evidence="3 4" key="1">
    <citation type="submission" date="2020-08" db="EMBL/GenBank/DDBJ databases">
        <title>Bridging the membrane lipid divide: bacteria of the FCB group superphylum have the potential to synthesize archaeal ether lipids.</title>
        <authorList>
            <person name="Villanueva L."/>
            <person name="Von Meijenfeldt F.A.B."/>
            <person name="Westbye A.B."/>
            <person name="Yadav S."/>
            <person name="Hopmans E.C."/>
            <person name="Dutilh B.E."/>
            <person name="Sinninghe Damste J.S."/>
        </authorList>
    </citation>
    <scope>NUCLEOTIDE SEQUENCE [LARGE SCALE GENOMIC DNA]</scope>
    <source>
        <strain evidence="3">NIOZ-UU100</strain>
    </source>
</reference>
<evidence type="ECO:0000256" key="1">
    <source>
        <dbReference type="ARBA" id="ARBA00007435"/>
    </source>
</evidence>
<proteinExistence type="inferred from homology"/>
<dbReference type="InterPro" id="IPR000305">
    <property type="entry name" value="GIY-YIG_endonuc"/>
</dbReference>
<dbReference type="Proteomes" id="UP000654401">
    <property type="component" value="Unassembled WGS sequence"/>
</dbReference>
<comment type="caution">
    <text evidence="3">The sequence shown here is derived from an EMBL/GenBank/DDBJ whole genome shotgun (WGS) entry which is preliminary data.</text>
</comment>
<dbReference type="EMBL" id="JACNFK010000028">
    <property type="protein sequence ID" value="MBC8519874.1"/>
    <property type="molecule type" value="Genomic_DNA"/>
</dbReference>
<dbReference type="SUPFAM" id="SSF82771">
    <property type="entry name" value="GIY-YIG endonuclease"/>
    <property type="match status" value="1"/>
</dbReference>
<dbReference type="InterPro" id="IPR050190">
    <property type="entry name" value="UPF0213_domain"/>
</dbReference>
<dbReference type="InterPro" id="IPR035901">
    <property type="entry name" value="GIY-YIG_endonuc_sf"/>
</dbReference>
<evidence type="ECO:0000259" key="2">
    <source>
        <dbReference type="PROSITE" id="PS50164"/>
    </source>
</evidence>
<name>A0A8J6P427_9GAMM</name>